<reference evidence="7" key="1">
    <citation type="submission" date="2021-02" db="EMBL/GenBank/DDBJ databases">
        <authorList>
            <person name="Nowell W R."/>
        </authorList>
    </citation>
    <scope>NUCLEOTIDE SEQUENCE</scope>
</reference>
<evidence type="ECO:0000313" key="12">
    <source>
        <dbReference type="EMBL" id="CAF4050466.1"/>
    </source>
</evidence>
<keyword evidence="15" id="KW-1185">Reference proteome</keyword>
<comment type="function">
    <text evidence="2">Decapping enzyme for NAD-capped RNAs: specifically hydrolyzes the nicotinamide adenine dinucleotide (NAD) cap from a subset of RNAs by removing the entire NAD moiety from the 5'-end of an NAD-capped RNA.</text>
</comment>
<keyword evidence="2" id="KW-0694">RNA-binding</keyword>
<evidence type="ECO:0000313" key="9">
    <source>
        <dbReference type="EMBL" id="CAF3822328.1"/>
    </source>
</evidence>
<evidence type="ECO:0000313" key="4">
    <source>
        <dbReference type="EMBL" id="CAF1389119.1"/>
    </source>
</evidence>
<evidence type="ECO:0000313" key="5">
    <source>
        <dbReference type="EMBL" id="CAF1681994.1"/>
    </source>
</evidence>
<dbReference type="GO" id="GO:0005634">
    <property type="term" value="C:nucleus"/>
    <property type="evidence" value="ECO:0007669"/>
    <property type="project" value="UniProtKB-SubCell"/>
</dbReference>
<evidence type="ECO:0000313" key="15">
    <source>
        <dbReference type="Proteomes" id="UP000663866"/>
    </source>
</evidence>
<dbReference type="EMBL" id="CAJNOW010020964">
    <property type="protein sequence ID" value="CAF1681994.1"/>
    <property type="molecule type" value="Genomic_DNA"/>
</dbReference>
<dbReference type="GO" id="GO:0034353">
    <property type="term" value="F:mRNA 5'-diphosphatase activity"/>
    <property type="evidence" value="ECO:0007669"/>
    <property type="project" value="TreeGrafter"/>
</dbReference>
<organism evidence="7 14">
    <name type="scientific">Rotaria magnacalcarata</name>
    <dbReference type="NCBI Taxonomy" id="392030"/>
    <lineage>
        <taxon>Eukaryota</taxon>
        <taxon>Metazoa</taxon>
        <taxon>Spiralia</taxon>
        <taxon>Gnathifera</taxon>
        <taxon>Rotifera</taxon>
        <taxon>Eurotatoria</taxon>
        <taxon>Bdelloidea</taxon>
        <taxon>Philodinida</taxon>
        <taxon>Philodinidae</taxon>
        <taxon>Rotaria</taxon>
    </lineage>
</organism>
<comment type="caution">
    <text evidence="7">The sequence shown here is derived from an EMBL/GenBank/DDBJ whole genome shotgun (WGS) entry which is preliminary data.</text>
</comment>
<dbReference type="GO" id="GO:0003723">
    <property type="term" value="F:RNA binding"/>
    <property type="evidence" value="ECO:0007669"/>
    <property type="project" value="UniProtKB-KW"/>
</dbReference>
<keyword evidence="2" id="KW-0539">Nucleus</keyword>
<dbReference type="GO" id="GO:0005829">
    <property type="term" value="C:cytosol"/>
    <property type="evidence" value="ECO:0007669"/>
    <property type="project" value="TreeGrafter"/>
</dbReference>
<dbReference type="EMBL" id="CAJNRF010003292">
    <property type="protein sequence ID" value="CAF2049144.1"/>
    <property type="molecule type" value="Genomic_DNA"/>
</dbReference>
<protein>
    <recommendedName>
        <fullName evidence="2">Decapping nuclease</fullName>
        <ecNumber evidence="2">3.6.1.-</ecNumber>
    </recommendedName>
</protein>
<evidence type="ECO:0000313" key="13">
    <source>
        <dbReference type="EMBL" id="CAF4360384.1"/>
    </source>
</evidence>
<evidence type="ECO:0000256" key="1">
    <source>
        <dbReference type="ARBA" id="ARBA00006562"/>
    </source>
</evidence>
<dbReference type="GO" id="GO:0110155">
    <property type="term" value="P:NAD-cap decapping"/>
    <property type="evidence" value="ECO:0007669"/>
    <property type="project" value="TreeGrafter"/>
</dbReference>
<dbReference type="Proteomes" id="UP000663824">
    <property type="component" value="Unassembled WGS sequence"/>
</dbReference>
<dbReference type="Proteomes" id="UP000681720">
    <property type="component" value="Unassembled WGS sequence"/>
</dbReference>
<proteinExistence type="inferred from homology"/>
<dbReference type="OrthoDB" id="5853397at2759"/>
<evidence type="ECO:0000313" key="10">
    <source>
        <dbReference type="EMBL" id="CAF3822540.1"/>
    </source>
</evidence>
<evidence type="ECO:0000313" key="7">
    <source>
        <dbReference type="EMBL" id="CAF2049144.1"/>
    </source>
</evidence>
<name>A0A816PI97_9BILA</name>
<dbReference type="GO" id="GO:0000956">
    <property type="term" value="P:nuclear-transcribed mRNA catabolic process"/>
    <property type="evidence" value="ECO:0007669"/>
    <property type="project" value="TreeGrafter"/>
</dbReference>
<dbReference type="Proteomes" id="UP000681967">
    <property type="component" value="Unassembled WGS sequence"/>
</dbReference>
<dbReference type="Proteomes" id="UP000663842">
    <property type="component" value="Unassembled WGS sequence"/>
</dbReference>
<comment type="subcellular location">
    <subcellularLocation>
        <location evidence="2">Nucleus</location>
    </subcellularLocation>
</comment>
<keyword evidence="2" id="KW-0540">Nuclease</keyword>
<evidence type="ECO:0000313" key="14">
    <source>
        <dbReference type="Proteomes" id="UP000663856"/>
    </source>
</evidence>
<keyword evidence="2" id="KW-0378">Hydrolase</keyword>
<feature type="domain" description="RAI1-like" evidence="3">
    <location>
        <begin position="90"/>
        <end position="414"/>
    </location>
</feature>
<dbReference type="EMBL" id="CAJNRG010012232">
    <property type="protein sequence ID" value="CAF2138378.1"/>
    <property type="molecule type" value="Genomic_DNA"/>
</dbReference>
<dbReference type="GO" id="GO:0004518">
    <property type="term" value="F:nuclease activity"/>
    <property type="evidence" value="ECO:0007669"/>
    <property type="project" value="UniProtKB-KW"/>
</dbReference>
<dbReference type="EMBL" id="CAJNRE010003807">
    <property type="protein sequence ID" value="CAF2029176.1"/>
    <property type="molecule type" value="Genomic_DNA"/>
</dbReference>
<dbReference type="Proteomes" id="UP000663855">
    <property type="component" value="Unassembled WGS sequence"/>
</dbReference>
<gene>
    <name evidence="10" type="ORF">BYL167_LOCUS4202</name>
    <name evidence="4" type="ORF">CJN711_LOCUS21354</name>
    <name evidence="11" type="ORF">GIL414_LOCUS3031</name>
    <name evidence="5" type="ORF">KQP761_LOCUS36920</name>
    <name evidence="6" type="ORF">MBJ925_LOCUS9762</name>
    <name evidence="12" type="ORF">OVN521_LOCUS17959</name>
    <name evidence="13" type="ORF">SMN809_LOCUS28668</name>
    <name evidence="9" type="ORF">UXM345_LOCUS6072</name>
    <name evidence="7" type="ORF">WKI299_LOCUS9814</name>
    <name evidence="8" type="ORF">XDN619_LOCUS26250</name>
</gene>
<dbReference type="Proteomes" id="UP000663856">
    <property type="component" value="Unassembled WGS sequence"/>
</dbReference>
<accession>A0A816PI97</accession>
<dbReference type="EC" id="3.6.1.-" evidence="2"/>
<dbReference type="PANTHER" id="PTHR12395:SF9">
    <property type="entry name" value="DECAPPING AND EXORIBONUCLEASE PROTEIN"/>
    <property type="match status" value="1"/>
</dbReference>
<dbReference type="Pfam" id="PF08652">
    <property type="entry name" value="RAI1"/>
    <property type="match status" value="1"/>
</dbReference>
<evidence type="ECO:0000313" key="8">
    <source>
        <dbReference type="EMBL" id="CAF2138378.1"/>
    </source>
</evidence>
<dbReference type="Proteomes" id="UP000676336">
    <property type="component" value="Unassembled WGS sequence"/>
</dbReference>
<dbReference type="GO" id="GO:0000166">
    <property type="term" value="F:nucleotide binding"/>
    <property type="evidence" value="ECO:0007669"/>
    <property type="project" value="UniProtKB-KW"/>
</dbReference>
<dbReference type="Proteomes" id="UP000663887">
    <property type="component" value="Unassembled WGS sequence"/>
</dbReference>
<evidence type="ECO:0000259" key="3">
    <source>
        <dbReference type="Pfam" id="PF08652"/>
    </source>
</evidence>
<dbReference type="GO" id="GO:0046872">
    <property type="term" value="F:metal ion binding"/>
    <property type="evidence" value="ECO:0007669"/>
    <property type="project" value="UniProtKB-KW"/>
</dbReference>
<dbReference type="AlphaFoldDB" id="A0A816PI97"/>
<dbReference type="InterPro" id="IPR039039">
    <property type="entry name" value="RAI1-like_fam"/>
</dbReference>
<dbReference type="InterPro" id="IPR013961">
    <property type="entry name" value="RAI1"/>
</dbReference>
<evidence type="ECO:0000313" key="6">
    <source>
        <dbReference type="EMBL" id="CAF2029176.1"/>
    </source>
</evidence>
<dbReference type="EMBL" id="CAJNOV010010082">
    <property type="protein sequence ID" value="CAF1389119.1"/>
    <property type="molecule type" value="Genomic_DNA"/>
</dbReference>
<keyword evidence="2" id="KW-0547">Nucleotide-binding</keyword>
<dbReference type="EMBL" id="CAJOBF010000468">
    <property type="protein sequence ID" value="CAF3822328.1"/>
    <property type="molecule type" value="Genomic_DNA"/>
</dbReference>
<comment type="cofactor">
    <cofactor evidence="2">
        <name>a divalent metal cation</name>
        <dbReference type="ChEBI" id="CHEBI:60240"/>
    </cofactor>
</comment>
<dbReference type="PANTHER" id="PTHR12395">
    <property type="entry name" value="DOM-3 RELATED"/>
    <property type="match status" value="1"/>
</dbReference>
<dbReference type="EMBL" id="CAJOBI010048577">
    <property type="protein sequence ID" value="CAF4360384.1"/>
    <property type="molecule type" value="Genomic_DNA"/>
</dbReference>
<dbReference type="Proteomes" id="UP000663834">
    <property type="component" value="Unassembled WGS sequence"/>
</dbReference>
<dbReference type="EMBL" id="CAJOBH010000872">
    <property type="protein sequence ID" value="CAF3822540.1"/>
    <property type="molecule type" value="Genomic_DNA"/>
</dbReference>
<evidence type="ECO:0000256" key="2">
    <source>
        <dbReference type="RuleBase" id="RU367113"/>
    </source>
</evidence>
<dbReference type="EMBL" id="CAJOBJ010000632">
    <property type="protein sequence ID" value="CAF3834932.1"/>
    <property type="molecule type" value="Genomic_DNA"/>
</dbReference>
<dbReference type="Proteomes" id="UP000663866">
    <property type="component" value="Unassembled WGS sequence"/>
</dbReference>
<comment type="similarity">
    <text evidence="1 2">Belongs to the DXO/Dom3Z family.</text>
</comment>
<dbReference type="EMBL" id="CAJOBG010003190">
    <property type="protein sequence ID" value="CAF4050466.1"/>
    <property type="molecule type" value="Genomic_DNA"/>
</dbReference>
<keyword evidence="2" id="KW-0479">Metal-binding</keyword>
<sequence length="419" mass="49294">MASAQIKTDGKDELVIEEEAGIIQGNIQQNSPSTNEKRKQYEDNLVEAPRKYIHNSDGNRCLAKEIKQCSLSVPFWKTLNRQQSSFQFQSNQIGYFSLLNRTDDKECFEDKRYLRVYKYSLQTLKVNFDLKVGESDFNSEGQSKNIDAMLWWTSRHKEDIFRNDKFTFDFLSWRGVLRLIMFSIFEKHSDWLLAVIKFKNAFFLCEYVTDMQVKDEQNMTPEHRSFCYYGHKFEEYVTKKPLDNTSTEPITPSTQFAGVFQGHIGSYRLLYGAEMDCIVEKSSSMTENIELKISAGKSLNDLPFQHNRKFAKWWLQCFLVGIKTMVIGLRDNNGIVNSLEPLSIADIERATHTWNRYSFFNFFLLFAQFLKENVTDEYSIDHKDVVLFRFIPSSQTINMTKSSDSRYHFLPDWFYNQFV</sequence>
<evidence type="ECO:0000313" key="11">
    <source>
        <dbReference type="EMBL" id="CAF3834932.1"/>
    </source>
</evidence>